<sequence>MVKRKREDGSEYERLLKEKRQIDQKLESLEKDRDELGAGDFSDDDSEQHNSAHEDLSTDQSDGEELDLIGFEDSKSIVAPAKTHATESTAKGPEKDDSAQPAKPLSARLRAFLGEAPNASKAEKVEILPALIEQFQIFPKVFAEEQFGFEKTIRAPEKLRIIRSPNLKVNRRTSECKYHCR</sequence>
<keyword evidence="2" id="KW-1185">Reference proteome</keyword>
<gene>
    <name evidence="1" type="ORF">QAD02_013806</name>
</gene>
<dbReference type="EMBL" id="CM056742">
    <property type="protein sequence ID" value="KAJ8678019.1"/>
    <property type="molecule type" value="Genomic_DNA"/>
</dbReference>
<reference evidence="1" key="1">
    <citation type="submission" date="2023-04" db="EMBL/GenBank/DDBJ databases">
        <title>A chromosome-level genome assembly of the parasitoid wasp Eretmocerus hayati.</title>
        <authorList>
            <person name="Zhong Y."/>
            <person name="Liu S."/>
            <person name="Liu Y."/>
        </authorList>
    </citation>
    <scope>NUCLEOTIDE SEQUENCE</scope>
    <source>
        <strain evidence="1">ZJU_SS_LIU_2023</strain>
    </source>
</reference>
<protein>
    <submittedName>
        <fullName evidence="1">Uncharacterized protein</fullName>
    </submittedName>
</protein>
<evidence type="ECO:0000313" key="2">
    <source>
        <dbReference type="Proteomes" id="UP001239111"/>
    </source>
</evidence>
<comment type="caution">
    <text evidence="1">The sequence shown here is derived from an EMBL/GenBank/DDBJ whole genome shotgun (WGS) entry which is preliminary data.</text>
</comment>
<evidence type="ECO:0000313" key="1">
    <source>
        <dbReference type="EMBL" id="KAJ8678019.1"/>
    </source>
</evidence>
<proteinExistence type="predicted"/>
<name>A0ACC2P632_9HYME</name>
<accession>A0ACC2P632</accession>
<dbReference type="Proteomes" id="UP001239111">
    <property type="component" value="Chromosome 2"/>
</dbReference>
<organism evidence="1 2">
    <name type="scientific">Eretmocerus hayati</name>
    <dbReference type="NCBI Taxonomy" id="131215"/>
    <lineage>
        <taxon>Eukaryota</taxon>
        <taxon>Metazoa</taxon>
        <taxon>Ecdysozoa</taxon>
        <taxon>Arthropoda</taxon>
        <taxon>Hexapoda</taxon>
        <taxon>Insecta</taxon>
        <taxon>Pterygota</taxon>
        <taxon>Neoptera</taxon>
        <taxon>Endopterygota</taxon>
        <taxon>Hymenoptera</taxon>
        <taxon>Apocrita</taxon>
        <taxon>Proctotrupomorpha</taxon>
        <taxon>Chalcidoidea</taxon>
        <taxon>Aphelinidae</taxon>
        <taxon>Aphelininae</taxon>
        <taxon>Eretmocerus</taxon>
    </lineage>
</organism>